<reference evidence="3 4" key="1">
    <citation type="submission" date="2020-08" db="EMBL/GenBank/DDBJ databases">
        <title>Sequencing the genomes of 1000 actinobacteria strains.</title>
        <authorList>
            <person name="Klenk H.-P."/>
        </authorList>
    </citation>
    <scope>NUCLEOTIDE SEQUENCE [LARGE SCALE GENOMIC DNA]</scope>
    <source>
        <strain evidence="3 4">DSM 12511</strain>
    </source>
</reference>
<evidence type="ECO:0000256" key="2">
    <source>
        <dbReference type="SAM" id="Phobius"/>
    </source>
</evidence>
<keyword evidence="4" id="KW-1185">Reference proteome</keyword>
<evidence type="ECO:0000256" key="1">
    <source>
        <dbReference type="SAM" id="MobiDB-lite"/>
    </source>
</evidence>
<evidence type="ECO:0000313" key="3">
    <source>
        <dbReference type="EMBL" id="MBB6389747.1"/>
    </source>
</evidence>
<sequence length="220" mass="23517">MDELDERLRRARAGVDDPAVAAALHALVEDRTHTAPRHRRVLGPAIGIGAALVLVSGGTVAATEGILWNITDPDLVISRSWTDVEGTFLGTCETRVKADQFPTQEIQDAARDYLAALDIEHMAPNTEVLAGGLNSVGRLDDLPRLVAGANPNDWDVTHVGDLITDPLYTDAWLMQDALAADAMQGMGEALLERWPDELRDGVGASGETHCSTDPIEAPAP</sequence>
<feature type="transmembrane region" description="Helical" evidence="2">
    <location>
        <begin position="41"/>
        <end position="62"/>
    </location>
</feature>
<dbReference type="EMBL" id="JACHML010000001">
    <property type="protein sequence ID" value="MBB6389747.1"/>
    <property type="molecule type" value="Genomic_DNA"/>
</dbReference>
<name>A0A7X0KT61_9MICO</name>
<keyword evidence="2" id="KW-0472">Membrane</keyword>
<protein>
    <submittedName>
        <fullName evidence="3">Uncharacterized protein</fullName>
    </submittedName>
</protein>
<organism evidence="3 4">
    <name type="scientific">Microbacterium thalassium</name>
    <dbReference type="NCBI Taxonomy" id="362649"/>
    <lineage>
        <taxon>Bacteria</taxon>
        <taxon>Bacillati</taxon>
        <taxon>Actinomycetota</taxon>
        <taxon>Actinomycetes</taxon>
        <taxon>Micrococcales</taxon>
        <taxon>Microbacteriaceae</taxon>
        <taxon>Microbacterium</taxon>
    </lineage>
</organism>
<keyword evidence="2" id="KW-1133">Transmembrane helix</keyword>
<accession>A0A7X0KT61</accession>
<comment type="caution">
    <text evidence="3">The sequence shown here is derived from an EMBL/GenBank/DDBJ whole genome shotgun (WGS) entry which is preliminary data.</text>
</comment>
<dbReference type="RefSeq" id="WP_184749039.1">
    <property type="nucleotide sequence ID" value="NZ_BAAAJR010000008.1"/>
</dbReference>
<dbReference type="AlphaFoldDB" id="A0A7X0KT61"/>
<proteinExistence type="predicted"/>
<feature type="region of interest" description="Disordered" evidence="1">
    <location>
        <begin position="199"/>
        <end position="220"/>
    </location>
</feature>
<gene>
    <name evidence="3" type="ORF">HD594_000060</name>
</gene>
<dbReference type="Proteomes" id="UP000537775">
    <property type="component" value="Unassembled WGS sequence"/>
</dbReference>
<keyword evidence="2" id="KW-0812">Transmembrane</keyword>
<evidence type="ECO:0000313" key="4">
    <source>
        <dbReference type="Proteomes" id="UP000537775"/>
    </source>
</evidence>